<proteinExistence type="predicted"/>
<evidence type="ECO:0000313" key="1">
    <source>
        <dbReference type="EMBL" id="SQA78250.1"/>
    </source>
</evidence>
<evidence type="ECO:0000313" key="2">
    <source>
        <dbReference type="Proteomes" id="UP000249891"/>
    </source>
</evidence>
<dbReference type="PROSITE" id="PS51257">
    <property type="entry name" value="PROKAR_LIPOPROTEIN"/>
    <property type="match status" value="1"/>
</dbReference>
<dbReference type="Gene3D" id="2.180.10.10">
    <property type="entry name" value="RHS repeat-associated core"/>
    <property type="match status" value="1"/>
</dbReference>
<dbReference type="RefSeq" id="WP_128091468.1">
    <property type="nucleotide sequence ID" value="NZ_UARG01000017.1"/>
</dbReference>
<name>A0A2X2TPB5_CAPOC</name>
<accession>A0A2X2TPB5</accession>
<dbReference type="Proteomes" id="UP000249891">
    <property type="component" value="Unassembled WGS sequence"/>
</dbReference>
<evidence type="ECO:0008006" key="3">
    <source>
        <dbReference type="Google" id="ProtNLM"/>
    </source>
</evidence>
<protein>
    <recommendedName>
        <fullName evidence="3">YD repeat (Two copies)</fullName>
    </recommendedName>
</protein>
<dbReference type="AlphaFoldDB" id="A0A2X2TPB5"/>
<organism evidence="1 2">
    <name type="scientific">Capnocytophaga ochracea</name>
    <dbReference type="NCBI Taxonomy" id="1018"/>
    <lineage>
        <taxon>Bacteria</taxon>
        <taxon>Pseudomonadati</taxon>
        <taxon>Bacteroidota</taxon>
        <taxon>Flavobacteriia</taxon>
        <taxon>Flavobacteriales</taxon>
        <taxon>Flavobacteriaceae</taxon>
        <taxon>Capnocytophaga</taxon>
    </lineage>
</organism>
<dbReference type="EMBL" id="UARG01000017">
    <property type="protein sequence ID" value="SQA78250.1"/>
    <property type="molecule type" value="Genomic_DNA"/>
</dbReference>
<gene>
    <name evidence="1" type="ORF">NCTC11546_01479</name>
</gene>
<sequence>MKRIFIAFMATVALMSCSKNDNNAPIQESAFVKKITETYPNSNKSTVTVYDIQKGKILSFTRTKYQAGVQTGTAKVTKIEYDGNRIKQMKGGEATSSEYQITDYHYDGQGHLVKQTSVRPNEINAGAFTVEYNYDGGRVTKVTSFYPTTTYIKGEEKRVNRYEEQELVYSGNTITVNETETYRDGNGQVVSGTDTHTDTTVYTFSNGNIMKKVEKNQTTEYKYDTNTNPMALHQFIKVINPTYFLESSFGKNNLIETVQTYTYGGRVEVTTYTQELTYNDKGYPIMNKEYRQRDSEVKKLISITEYEY</sequence>
<reference evidence="1 2" key="1">
    <citation type="submission" date="2018-06" db="EMBL/GenBank/DDBJ databases">
        <authorList>
            <consortium name="Pathogen Informatics"/>
            <person name="Doyle S."/>
        </authorList>
    </citation>
    <scope>NUCLEOTIDE SEQUENCE [LARGE SCALE GENOMIC DNA]</scope>
    <source>
        <strain evidence="1 2">NCTC11546</strain>
    </source>
</reference>